<dbReference type="EMBL" id="JAMTCS010000009">
    <property type="protein sequence ID" value="MCP2265660.1"/>
    <property type="molecule type" value="Genomic_DNA"/>
</dbReference>
<dbReference type="RefSeq" id="WP_253836960.1">
    <property type="nucleotide sequence ID" value="NZ_JAMTCS010000009.1"/>
</dbReference>
<dbReference type="PANTHER" id="PTHR43781">
    <property type="entry name" value="SACCHAROPINE DEHYDROGENASE"/>
    <property type="match status" value="1"/>
</dbReference>
<keyword evidence="2" id="KW-1185">Reference proteome</keyword>
<dbReference type="InterPro" id="IPR036291">
    <property type="entry name" value="NAD(P)-bd_dom_sf"/>
</dbReference>
<accession>A0A9X2G239</accession>
<name>A0A9X2G239_9MICO</name>
<gene>
    <name evidence="1" type="ORF">APR03_003018</name>
</gene>
<reference evidence="1" key="1">
    <citation type="submission" date="2022-06" db="EMBL/GenBank/DDBJ databases">
        <title>Genomic Encyclopedia of Archaeal and Bacterial Type Strains, Phase II (KMG-II): from individual species to whole genera.</title>
        <authorList>
            <person name="Goeker M."/>
        </authorList>
    </citation>
    <scope>NUCLEOTIDE SEQUENCE</scope>
    <source>
        <strain evidence="1">DSM 26652</strain>
    </source>
</reference>
<dbReference type="SUPFAM" id="SSF51735">
    <property type="entry name" value="NAD(P)-binding Rossmann-fold domains"/>
    <property type="match status" value="1"/>
</dbReference>
<proteinExistence type="predicted"/>
<dbReference type="Proteomes" id="UP001139493">
    <property type="component" value="Unassembled WGS sequence"/>
</dbReference>
<dbReference type="PANTHER" id="PTHR43781:SF1">
    <property type="entry name" value="SACCHAROPINE DEHYDROGENASE"/>
    <property type="match status" value="1"/>
</dbReference>
<protein>
    <recommendedName>
        <fullName evidence="3">Saccharopine dehydrogenase-like protein</fullName>
    </recommendedName>
</protein>
<dbReference type="Gene3D" id="3.40.50.720">
    <property type="entry name" value="NAD(P)-binding Rossmann-like Domain"/>
    <property type="match status" value="1"/>
</dbReference>
<evidence type="ECO:0000313" key="1">
    <source>
        <dbReference type="EMBL" id="MCP2265660.1"/>
    </source>
</evidence>
<sequence>MEQGNRTDEVWVLGATGRTGRAVAARLAADGVPPVLVGRNRGRLERVGATLGLTHGPKAVVAGTPEAIAAEISRQRPAVVVNTLGDYARTALPIARACLPGGHYVDLAADVPAMLRLAALHPEAQGAGSTLVTGAGFGVLGTQAVVTMLGEGRPAPSRVRVDAVPSVAVEAGRLGEALAASIVDVLTTGGRRYVGGRLVRRRLGSDSYPLTLPDGETVTTVGVPSGELYAAQVASGAPDVVAASTLVPSARVVRALLPVAGALLGVPALRRLAVSWLARVEGEARPRPREHTWGHAVLTWSDGTVREGWLRAGDAMDFTAAVAARAAERLLRGEAAPGAWTPTAALGPELAVEAGATLIPGSRERSIDSRE</sequence>
<dbReference type="AlphaFoldDB" id="A0A9X2G239"/>
<organism evidence="1 2">
    <name type="scientific">Promicromonospora thailandica</name>
    <dbReference type="NCBI Taxonomy" id="765201"/>
    <lineage>
        <taxon>Bacteria</taxon>
        <taxon>Bacillati</taxon>
        <taxon>Actinomycetota</taxon>
        <taxon>Actinomycetes</taxon>
        <taxon>Micrococcales</taxon>
        <taxon>Promicromonosporaceae</taxon>
        <taxon>Promicromonospora</taxon>
    </lineage>
</organism>
<evidence type="ECO:0008006" key="3">
    <source>
        <dbReference type="Google" id="ProtNLM"/>
    </source>
</evidence>
<comment type="caution">
    <text evidence="1">The sequence shown here is derived from an EMBL/GenBank/DDBJ whole genome shotgun (WGS) entry which is preliminary data.</text>
</comment>
<evidence type="ECO:0000313" key="2">
    <source>
        <dbReference type="Proteomes" id="UP001139493"/>
    </source>
</evidence>